<dbReference type="RefSeq" id="WP_114127264.1">
    <property type="nucleotide sequence ID" value="NZ_QOUI01000008.1"/>
</dbReference>
<dbReference type="GO" id="GO:0016020">
    <property type="term" value="C:membrane"/>
    <property type="evidence" value="ECO:0007669"/>
    <property type="project" value="UniProtKB-SubCell"/>
</dbReference>
<feature type="domain" description="Peptidase S49" evidence="9">
    <location>
        <begin position="95"/>
        <end position="245"/>
    </location>
</feature>
<feature type="region of interest" description="Disordered" evidence="8">
    <location>
        <begin position="532"/>
        <end position="554"/>
    </location>
</feature>
<dbReference type="InterPro" id="IPR047217">
    <property type="entry name" value="S49_SppA_67K_type_N"/>
</dbReference>
<evidence type="ECO:0000259" key="9">
    <source>
        <dbReference type="Pfam" id="PF01343"/>
    </source>
</evidence>
<feature type="active site" description="Nucleophile" evidence="7">
    <location>
        <position position="379"/>
    </location>
</feature>
<dbReference type="Pfam" id="PF01343">
    <property type="entry name" value="Peptidase_S49"/>
    <property type="match status" value="2"/>
</dbReference>
<accession>A0A367YT43</accession>
<dbReference type="InterPro" id="IPR047272">
    <property type="entry name" value="S49_SppA_C"/>
</dbReference>
<evidence type="ECO:0000313" key="11">
    <source>
        <dbReference type="Proteomes" id="UP000252770"/>
    </source>
</evidence>
<dbReference type="Gene3D" id="3.90.226.10">
    <property type="entry name" value="2-enoyl-CoA Hydratase, Chain A, domain 1"/>
    <property type="match status" value="3"/>
</dbReference>
<dbReference type="GO" id="GO:0006465">
    <property type="term" value="P:signal peptide processing"/>
    <property type="evidence" value="ECO:0007669"/>
    <property type="project" value="InterPro"/>
</dbReference>
<comment type="subcellular location">
    <subcellularLocation>
        <location evidence="1">Membrane</location>
    </subcellularLocation>
</comment>
<evidence type="ECO:0000256" key="7">
    <source>
        <dbReference type="PIRSR" id="PIRSR001217-1"/>
    </source>
</evidence>
<comment type="similarity">
    <text evidence="2">Belongs to the peptidase S49 family.</text>
</comment>
<gene>
    <name evidence="10" type="primary">sppA</name>
    <name evidence="10" type="ORF">DT076_13810</name>
</gene>
<dbReference type="SUPFAM" id="SSF52096">
    <property type="entry name" value="ClpP/crotonase"/>
    <property type="match status" value="2"/>
</dbReference>
<keyword evidence="3" id="KW-0645">Protease</keyword>
<name>A0A367YT43_9ACTN</name>
<evidence type="ECO:0000256" key="2">
    <source>
        <dbReference type="ARBA" id="ARBA00008683"/>
    </source>
</evidence>
<dbReference type="CDD" id="cd07018">
    <property type="entry name" value="S49_SppA_67K_type"/>
    <property type="match status" value="1"/>
</dbReference>
<reference evidence="10 11" key="1">
    <citation type="submission" date="2018-07" db="EMBL/GenBank/DDBJ databases">
        <title>Desertimonas flava gen. nov. sp. nov.</title>
        <authorList>
            <person name="Liu S."/>
        </authorList>
    </citation>
    <scope>NUCLEOTIDE SEQUENCE [LARGE SCALE GENOMIC DNA]</scope>
    <source>
        <strain evidence="10 11">16Sb5-5</strain>
    </source>
</reference>
<keyword evidence="6" id="KW-0472">Membrane</keyword>
<dbReference type="CDD" id="cd07023">
    <property type="entry name" value="S49_Sppa_N_C"/>
    <property type="match status" value="1"/>
</dbReference>
<dbReference type="InterPro" id="IPR002142">
    <property type="entry name" value="Peptidase_S49"/>
</dbReference>
<evidence type="ECO:0000256" key="5">
    <source>
        <dbReference type="ARBA" id="ARBA00022825"/>
    </source>
</evidence>
<dbReference type="EMBL" id="QOUI01000008">
    <property type="protein sequence ID" value="RCK68978.1"/>
    <property type="molecule type" value="Genomic_DNA"/>
</dbReference>
<feature type="active site" description="Proton donor/acceptor" evidence="7">
    <location>
        <position position="164"/>
    </location>
</feature>
<feature type="domain" description="Peptidase S49" evidence="9">
    <location>
        <begin position="364"/>
        <end position="513"/>
    </location>
</feature>
<keyword evidence="11" id="KW-1185">Reference proteome</keyword>
<sequence>MDLTRELTDLVRRRPSLPTVLELDLSRGVLSTPPRSPGDFLRAMHVPTVRGIRDGLRAGAKDPKVVGLVVHVGDCPLSAAQVDEVGALVAAFGAQKPTVAFTESFGELSNGLLGYRLAAHAQQIWLQPSGAVGLTGVSLQVTLLRGALDKVGVEPQFGQRHEYKTAANQFAAAEVTEAQREMMQRLADSVLEETVAVVAERRELPSDEVRAAVDAAPLTAADARERGLVDHLGYRDEVYAWLRSEWGAAATGEGEDAAAGPQVDLHYVHRYAAERGGPAMLRNLVDKRRDSVAVVGVHGPIVTGPSTRGSVLGGPTAGSDTITQHLRAAGDDEHVKAVVLRVDSPGGSYVASDAVRREVRRLVEGGRPVVASMGDVAASGGYFISMGASEVVAAPSTLTGSIGVLAGKFVTTGLTDKVDLVREEMTAGERAAMFSSLRGFTDDDWAVLDRWLDEVYADFTGKAAADRGMALDVLEPLARGRVWTGADAARHGLVDHLGGMDVAVERACELAGLDRERVGLRSVPASAVLSQLRPARSSESPRGETGSGWTDPVGAGAVRVTPGGPEALLLRAATVLGLQLPGVLSLPWRLSFS</sequence>
<dbReference type="InterPro" id="IPR004634">
    <property type="entry name" value="Pept_S49_pIV"/>
</dbReference>
<dbReference type="InterPro" id="IPR004635">
    <property type="entry name" value="Pept_S49_SppA"/>
</dbReference>
<evidence type="ECO:0000256" key="6">
    <source>
        <dbReference type="ARBA" id="ARBA00023136"/>
    </source>
</evidence>
<evidence type="ECO:0000256" key="1">
    <source>
        <dbReference type="ARBA" id="ARBA00004370"/>
    </source>
</evidence>
<comment type="caution">
    <text evidence="10">The sequence shown here is derived from an EMBL/GenBank/DDBJ whole genome shotgun (WGS) entry which is preliminary data.</text>
</comment>
<protein>
    <submittedName>
        <fullName evidence="10">Signal peptide peptidase SppA</fullName>
    </submittedName>
</protein>
<evidence type="ECO:0000256" key="8">
    <source>
        <dbReference type="SAM" id="MobiDB-lite"/>
    </source>
</evidence>
<keyword evidence="5" id="KW-0720">Serine protease</keyword>
<dbReference type="InterPro" id="IPR029045">
    <property type="entry name" value="ClpP/crotonase-like_dom_sf"/>
</dbReference>
<dbReference type="PANTHER" id="PTHR33209:SF1">
    <property type="entry name" value="PEPTIDASE S49 DOMAIN-CONTAINING PROTEIN"/>
    <property type="match status" value="1"/>
</dbReference>
<keyword evidence="4" id="KW-0378">Hydrolase</keyword>
<organism evidence="10 11">
    <name type="scientific">Desertihabitans brevis</name>
    <dbReference type="NCBI Taxonomy" id="2268447"/>
    <lineage>
        <taxon>Bacteria</taxon>
        <taxon>Bacillati</taxon>
        <taxon>Actinomycetota</taxon>
        <taxon>Actinomycetes</taxon>
        <taxon>Propionibacteriales</taxon>
        <taxon>Propionibacteriaceae</taxon>
        <taxon>Desertihabitans</taxon>
    </lineage>
</organism>
<dbReference type="AlphaFoldDB" id="A0A367YT43"/>
<dbReference type="Proteomes" id="UP000252770">
    <property type="component" value="Unassembled WGS sequence"/>
</dbReference>
<dbReference type="GO" id="GO:0008236">
    <property type="term" value="F:serine-type peptidase activity"/>
    <property type="evidence" value="ECO:0007669"/>
    <property type="project" value="UniProtKB-KW"/>
</dbReference>
<evidence type="ECO:0000256" key="3">
    <source>
        <dbReference type="ARBA" id="ARBA00022670"/>
    </source>
</evidence>
<dbReference type="PANTHER" id="PTHR33209">
    <property type="entry name" value="PROTEASE 4"/>
    <property type="match status" value="1"/>
</dbReference>
<dbReference type="NCBIfam" id="TIGR00706">
    <property type="entry name" value="SppA_dom"/>
    <property type="match status" value="1"/>
</dbReference>
<evidence type="ECO:0000313" key="10">
    <source>
        <dbReference type="EMBL" id="RCK68978.1"/>
    </source>
</evidence>
<dbReference type="PIRSF" id="PIRSF001217">
    <property type="entry name" value="Protease_4_SppA"/>
    <property type="match status" value="1"/>
</dbReference>
<evidence type="ECO:0000256" key="4">
    <source>
        <dbReference type="ARBA" id="ARBA00022801"/>
    </source>
</evidence>
<proteinExistence type="inferred from homology"/>